<feature type="compositionally biased region" description="Basic and acidic residues" evidence="1">
    <location>
        <begin position="202"/>
        <end position="212"/>
    </location>
</feature>
<dbReference type="AlphaFoldDB" id="A0A7S2NYN5"/>
<feature type="region of interest" description="Disordered" evidence="1">
    <location>
        <begin position="202"/>
        <end position="323"/>
    </location>
</feature>
<name>A0A7S2NYN5_9STRA</name>
<gene>
    <name evidence="2" type="ORF">LDAN0321_LOCUS6121</name>
</gene>
<evidence type="ECO:0000256" key="1">
    <source>
        <dbReference type="SAM" id="MobiDB-lite"/>
    </source>
</evidence>
<feature type="compositionally biased region" description="Acidic residues" evidence="1">
    <location>
        <begin position="84"/>
        <end position="94"/>
    </location>
</feature>
<proteinExistence type="predicted"/>
<protein>
    <submittedName>
        <fullName evidence="2">Uncharacterized protein</fullName>
    </submittedName>
</protein>
<organism evidence="2">
    <name type="scientific">Leptocylindrus danicus</name>
    <dbReference type="NCBI Taxonomy" id="163516"/>
    <lineage>
        <taxon>Eukaryota</taxon>
        <taxon>Sar</taxon>
        <taxon>Stramenopiles</taxon>
        <taxon>Ochrophyta</taxon>
        <taxon>Bacillariophyta</taxon>
        <taxon>Coscinodiscophyceae</taxon>
        <taxon>Chaetocerotophycidae</taxon>
        <taxon>Leptocylindrales</taxon>
        <taxon>Leptocylindraceae</taxon>
        <taxon>Leptocylindrus</taxon>
    </lineage>
</organism>
<dbReference type="EMBL" id="HBGY01009708">
    <property type="protein sequence ID" value="CAD9567802.1"/>
    <property type="molecule type" value="Transcribed_RNA"/>
</dbReference>
<evidence type="ECO:0000313" key="2">
    <source>
        <dbReference type="EMBL" id="CAD9567802.1"/>
    </source>
</evidence>
<accession>A0A7S2NYN5</accession>
<feature type="region of interest" description="Disordered" evidence="1">
    <location>
        <begin position="56"/>
        <end position="170"/>
    </location>
</feature>
<feature type="compositionally biased region" description="Polar residues" evidence="1">
    <location>
        <begin position="124"/>
        <end position="135"/>
    </location>
</feature>
<reference evidence="2" key="1">
    <citation type="submission" date="2021-01" db="EMBL/GenBank/DDBJ databases">
        <authorList>
            <person name="Corre E."/>
            <person name="Pelletier E."/>
            <person name="Niang G."/>
            <person name="Scheremetjew M."/>
            <person name="Finn R."/>
            <person name="Kale V."/>
            <person name="Holt S."/>
            <person name="Cochrane G."/>
            <person name="Meng A."/>
            <person name="Brown T."/>
            <person name="Cohen L."/>
        </authorList>
    </citation>
    <scope>NUCLEOTIDE SEQUENCE</scope>
    <source>
        <strain evidence="2">B650</strain>
    </source>
</reference>
<feature type="compositionally biased region" description="Basic and acidic residues" evidence="1">
    <location>
        <begin position="251"/>
        <end position="281"/>
    </location>
</feature>
<feature type="region of interest" description="Disordered" evidence="1">
    <location>
        <begin position="1"/>
        <end position="22"/>
    </location>
</feature>
<feature type="compositionally biased region" description="Basic and acidic residues" evidence="1">
    <location>
        <begin position="224"/>
        <end position="234"/>
    </location>
</feature>
<sequence length="340" mass="38052">MKLFAKRSKPSATTVASAVPKQEDETVVSYFSSSAKATPAVTKGAGLLLSIEQLQQMDPASLNSKQRRMLKRMMARKEQGKSNEEEEVLTEDVDGGSGSQQHARSKEESSSASSAKSAPDDNENATNDSSSSSEVIDNASPREGNSICEKDKEVQQIDTNDDSQKAGDNVVAKCNDAGLTEDQQKMLEGLNSKERRKMLRQFQREQREKQEQVAEVSSSSPCTSHDERKRKDCPGEEINDELPKSKKTKKMKDLSHLPAEERERREHQRQMQRLAAERRASGEGNNSKHSHPLNSERRRANRRKPGKSGRIAAMRRENKQQRAGIASYNAFGYNMRKTKN</sequence>
<feature type="compositionally biased region" description="Basic residues" evidence="1">
    <location>
        <begin position="65"/>
        <end position="74"/>
    </location>
</feature>